<dbReference type="InterPro" id="IPR029060">
    <property type="entry name" value="PIN-like_dom_sf"/>
</dbReference>
<sequence>MKKILLDTNKIINILKGNPDDIGWFKQQYEFDDVIFFTTPLIRHEVLRFYDYSKESKVEYEKAEKFLSGLEIINIDKAITDIATDIFRYEKTQYPERYQSQSDGTEKRLDKYNFDTMYVSTAKCFELDTPSNDGDIPKILSLYDEMISYKVEEKAL</sequence>
<accession>A0A4S2PN39</accession>
<evidence type="ECO:0000259" key="1">
    <source>
        <dbReference type="Pfam" id="PF01850"/>
    </source>
</evidence>
<gene>
    <name evidence="2" type="ORF">D3M78_12145</name>
</gene>
<evidence type="ECO:0000313" key="2">
    <source>
        <dbReference type="EMBL" id="THA05040.1"/>
    </source>
</evidence>
<dbReference type="RefSeq" id="WP_059366810.1">
    <property type="nucleotide sequence ID" value="NZ_QXNI01000112.1"/>
</dbReference>
<organism evidence="2 3">
    <name type="scientific">Rodentibacter pneumotropicus</name>
    <dbReference type="NCBI Taxonomy" id="758"/>
    <lineage>
        <taxon>Bacteria</taxon>
        <taxon>Pseudomonadati</taxon>
        <taxon>Pseudomonadota</taxon>
        <taxon>Gammaproteobacteria</taxon>
        <taxon>Pasteurellales</taxon>
        <taxon>Pasteurellaceae</taxon>
        <taxon>Rodentibacter</taxon>
    </lineage>
</organism>
<dbReference type="Pfam" id="PF01850">
    <property type="entry name" value="PIN"/>
    <property type="match status" value="1"/>
</dbReference>
<comment type="caution">
    <text evidence="2">The sequence shown here is derived from an EMBL/GenBank/DDBJ whole genome shotgun (WGS) entry which is preliminary data.</text>
</comment>
<dbReference type="SUPFAM" id="SSF88723">
    <property type="entry name" value="PIN domain-like"/>
    <property type="match status" value="1"/>
</dbReference>
<dbReference type="Gene3D" id="3.40.50.1010">
    <property type="entry name" value="5'-nuclease"/>
    <property type="match status" value="1"/>
</dbReference>
<feature type="domain" description="PIN" evidence="1">
    <location>
        <begin position="4"/>
        <end position="123"/>
    </location>
</feature>
<dbReference type="AlphaFoldDB" id="A0A4S2PN39"/>
<name>A0A4S2PN39_9PAST</name>
<dbReference type="EMBL" id="QXNI01000112">
    <property type="protein sequence ID" value="THA05040.1"/>
    <property type="molecule type" value="Genomic_DNA"/>
</dbReference>
<evidence type="ECO:0000313" key="3">
    <source>
        <dbReference type="Proteomes" id="UP000306758"/>
    </source>
</evidence>
<dbReference type="Proteomes" id="UP000306758">
    <property type="component" value="Unassembled WGS sequence"/>
</dbReference>
<reference evidence="2 3" key="1">
    <citation type="journal article" date="2019" name="Vet. Microbiol.">
        <title>Development of multi locus sequence typing (MLST) of Rodentibacter pneumotropicus.</title>
        <authorList>
            <person name="Adhikary S."/>
            <person name="Bisgaard M."/>
            <person name="Boot R."/>
            <person name="Benga L."/>
            <person name="Nicklas W."/>
            <person name="Christensen H."/>
        </authorList>
    </citation>
    <scope>NUCLEOTIDE SEQUENCE [LARGE SCALE GENOMIC DNA]</scope>
    <source>
        <strain evidence="2 3">Ac84</strain>
    </source>
</reference>
<dbReference type="InterPro" id="IPR002716">
    <property type="entry name" value="PIN_dom"/>
</dbReference>
<protein>
    <submittedName>
        <fullName evidence="2">PIN domain-containing protein</fullName>
    </submittedName>
</protein>
<proteinExistence type="predicted"/>